<feature type="region of interest" description="Disordered" evidence="1">
    <location>
        <begin position="876"/>
        <end position="896"/>
    </location>
</feature>
<feature type="transmembrane region" description="Helical" evidence="2">
    <location>
        <begin position="108"/>
        <end position="133"/>
    </location>
</feature>
<reference evidence="3" key="1">
    <citation type="journal article" date="2020" name="Phytopathology">
        <title>Genome Sequence Resources of Colletotrichum truncatum, C. plurivorum, C. musicola, and C. sojae: Four Species Pathogenic to Soybean (Glycine max).</title>
        <authorList>
            <person name="Rogerio F."/>
            <person name="Boufleur T.R."/>
            <person name="Ciampi-Guillardi M."/>
            <person name="Sukno S.A."/>
            <person name="Thon M.R."/>
            <person name="Massola Junior N.S."/>
            <person name="Baroncelli R."/>
        </authorList>
    </citation>
    <scope>NUCLEOTIDE SEQUENCE</scope>
    <source>
        <strain evidence="3">LFN00145</strain>
    </source>
</reference>
<feature type="transmembrane region" description="Helical" evidence="2">
    <location>
        <begin position="789"/>
        <end position="810"/>
    </location>
</feature>
<sequence length="896" mass="99946">RAEIAALWATGARVYVCGSREVGKAVEEAFVRVLVEEKVEEVKGLDDQGSRKWFEGMRNVRQKEQRIFAMYQPIGNSTTGPPARDDQTKPDYESFTSPPRTKRRRLGLLIRLSTTLSLASLVLALAFISWLWWAPRDDPRWRRWVLVPNRLQLSVNVASLVVRTAIGTLAASAAAMLASVAVERCGVRLHAVAQVSITRFASNGSLSLAALALQDSISSFFLRMVLLCLALTTIASQFTSTLLVADLERGRIGSFPKQASGAYCAIAEANSTSDPVLYRQQREYWMQTPRLSETYAEYAEAGVAADGVDDTGLTLRAFLPFTLSETRERLQVFQGEATVVNSRFTCVRPEVSNLEVFYRTYLYSVGPTISGTVNVDGLLAEGAFGLKTESLNEVEFNCSILLERYTWQYCQLGWFDKNWPKRVGNFSGHDRGRLVPIGILWDAGNLATSSLPMNRGMLLQDRETASLNLSRSDITPNAFKLEVRKAEKSGPWARLTLDEIGFLDGMRRMAKCNFIRINTKWLIRNNFEENEIREIQSAWEAGRWDDAQRLTSQRIPDEDAALETNRLKELFRRLDQETSNAKNKSSGGINLGMTVCADFGSHWWAGSDPSRLSHLKILATSTESRREASYGLAAGRDVYNTSVARTQLGALSGPATTNEDRQIMSISPGSLEGFLTHVRKNETYSETHGGGDKLLQSWFKTTGIGYSILFHSGIAQNRYSAVNQGYSDLLNDTIHETDSPARALQAVYFSKARQVYNDFINLMPARDDSNITVSTFEPATVPGRRRAGYWAVVGISAAFLVCWLVIRVLFDSTESSLPDNAWHTVAQVSESAEMAAILSISRTKRDKEVVEICRRLKDDEDEEDRFVVRGGVFARASTSSAAAKDGAERESRRRRR</sequence>
<dbReference type="Proteomes" id="UP000654918">
    <property type="component" value="Unassembled WGS sequence"/>
</dbReference>
<gene>
    <name evidence="3" type="ORF">CPLU01_14713</name>
</gene>
<feature type="non-terminal residue" evidence="3">
    <location>
        <position position="1"/>
    </location>
</feature>
<evidence type="ECO:0000313" key="4">
    <source>
        <dbReference type="Proteomes" id="UP000654918"/>
    </source>
</evidence>
<proteinExistence type="predicted"/>
<feature type="compositionally biased region" description="Basic and acidic residues" evidence="1">
    <location>
        <begin position="885"/>
        <end position="896"/>
    </location>
</feature>
<keyword evidence="4" id="KW-1185">Reference proteome</keyword>
<keyword evidence="2" id="KW-1133">Transmembrane helix</keyword>
<feature type="transmembrane region" description="Helical" evidence="2">
    <location>
        <begin position="220"/>
        <end position="245"/>
    </location>
</feature>
<evidence type="ECO:0000256" key="2">
    <source>
        <dbReference type="SAM" id="Phobius"/>
    </source>
</evidence>
<protein>
    <submittedName>
        <fullName evidence="3">Uncharacterized protein</fullName>
    </submittedName>
</protein>
<dbReference type="AlphaFoldDB" id="A0A8H6JID5"/>
<dbReference type="InterPro" id="IPR039261">
    <property type="entry name" value="FNR_nucleotide-bd"/>
</dbReference>
<accession>A0A8H6JID5</accession>
<evidence type="ECO:0000256" key="1">
    <source>
        <dbReference type="SAM" id="MobiDB-lite"/>
    </source>
</evidence>
<dbReference type="Gene3D" id="3.40.50.80">
    <property type="entry name" value="Nucleotide-binding domain of ferredoxin-NADP reductase (FNR) module"/>
    <property type="match status" value="1"/>
</dbReference>
<comment type="caution">
    <text evidence="3">The sequence shown here is derived from an EMBL/GenBank/DDBJ whole genome shotgun (WGS) entry which is preliminary data.</text>
</comment>
<feature type="transmembrane region" description="Helical" evidence="2">
    <location>
        <begin position="153"/>
        <end position="180"/>
    </location>
</feature>
<feature type="region of interest" description="Disordered" evidence="1">
    <location>
        <begin position="73"/>
        <end position="99"/>
    </location>
</feature>
<organism evidence="3 4">
    <name type="scientific">Colletotrichum plurivorum</name>
    <dbReference type="NCBI Taxonomy" id="2175906"/>
    <lineage>
        <taxon>Eukaryota</taxon>
        <taxon>Fungi</taxon>
        <taxon>Dikarya</taxon>
        <taxon>Ascomycota</taxon>
        <taxon>Pezizomycotina</taxon>
        <taxon>Sordariomycetes</taxon>
        <taxon>Hypocreomycetidae</taxon>
        <taxon>Glomerellales</taxon>
        <taxon>Glomerellaceae</taxon>
        <taxon>Colletotrichum</taxon>
        <taxon>Colletotrichum orchidearum species complex</taxon>
    </lineage>
</organism>
<keyword evidence="2" id="KW-0812">Transmembrane</keyword>
<dbReference type="EMBL" id="WIGO01000413">
    <property type="protein sequence ID" value="KAF6813158.1"/>
    <property type="molecule type" value="Genomic_DNA"/>
</dbReference>
<keyword evidence="2" id="KW-0472">Membrane</keyword>
<name>A0A8H6JID5_9PEZI</name>
<feature type="compositionally biased region" description="Basic and acidic residues" evidence="1">
    <location>
        <begin position="83"/>
        <end position="92"/>
    </location>
</feature>
<evidence type="ECO:0000313" key="3">
    <source>
        <dbReference type="EMBL" id="KAF6813158.1"/>
    </source>
</evidence>